<evidence type="ECO:0000313" key="1">
    <source>
        <dbReference type="EMBL" id="MBB5959218.1"/>
    </source>
</evidence>
<keyword evidence="2" id="KW-1185">Reference proteome</keyword>
<reference evidence="1 2" key="1">
    <citation type="submission" date="2020-08" db="EMBL/GenBank/DDBJ databases">
        <title>Genomic Encyclopedia of Type Strains, Phase III (KMG-III): the genomes of soil and plant-associated and newly described type strains.</title>
        <authorList>
            <person name="Whitman W."/>
        </authorList>
    </citation>
    <scope>NUCLEOTIDE SEQUENCE [LARGE SCALE GENOMIC DNA]</scope>
    <source>
        <strain evidence="1 2">CECT 8640</strain>
    </source>
</reference>
<proteinExistence type="predicted"/>
<evidence type="ECO:0008006" key="3">
    <source>
        <dbReference type="Google" id="ProtNLM"/>
    </source>
</evidence>
<dbReference type="EMBL" id="JACHJN010000010">
    <property type="protein sequence ID" value="MBB5959218.1"/>
    <property type="molecule type" value="Genomic_DNA"/>
</dbReference>
<organism evidence="1 2">
    <name type="scientific">Saccharothrix tamanrassetensis</name>
    <dbReference type="NCBI Taxonomy" id="1051531"/>
    <lineage>
        <taxon>Bacteria</taxon>
        <taxon>Bacillati</taxon>
        <taxon>Actinomycetota</taxon>
        <taxon>Actinomycetes</taxon>
        <taxon>Pseudonocardiales</taxon>
        <taxon>Pseudonocardiaceae</taxon>
        <taxon>Saccharothrix</taxon>
    </lineage>
</organism>
<accession>A0A841CST8</accession>
<dbReference type="RefSeq" id="WP_184695876.1">
    <property type="nucleotide sequence ID" value="NZ_JACHJN010000010.1"/>
</dbReference>
<sequence>MDLTPRAFFDLARSTVDTAVSVPGRVLGLLEAAENVVRRADDLVARTGRVLDETEALVARAQVVTAAAEAVTTDAGQTARTSRELMDSYAPLAQRAHPLAQRFVDDLSPHEIDAAIQLVDQLPVLTKHLMEDVLPILTTLDRVGPDIHQLLDVTNDVRQAILGIPGFTFLRKRGEEKQED</sequence>
<gene>
    <name evidence="1" type="ORF">FHS29_005838</name>
</gene>
<comment type="caution">
    <text evidence="1">The sequence shown here is derived from an EMBL/GenBank/DDBJ whole genome shotgun (WGS) entry which is preliminary data.</text>
</comment>
<evidence type="ECO:0000313" key="2">
    <source>
        <dbReference type="Proteomes" id="UP000547510"/>
    </source>
</evidence>
<protein>
    <recommendedName>
        <fullName evidence="3">Ribulose 1,5-bisphosphate carboxylase large subunit</fullName>
    </recommendedName>
</protein>
<dbReference type="Proteomes" id="UP000547510">
    <property type="component" value="Unassembled WGS sequence"/>
</dbReference>
<dbReference type="AlphaFoldDB" id="A0A841CST8"/>
<name>A0A841CST8_9PSEU</name>